<reference evidence="1 2" key="1">
    <citation type="submission" date="2013-11" db="EMBL/GenBank/DDBJ databases">
        <title>Genome sequencing of Stegodyphus mimosarum.</title>
        <authorList>
            <person name="Bechsgaard J."/>
        </authorList>
    </citation>
    <scope>NUCLEOTIDE SEQUENCE [LARGE SCALE GENOMIC DNA]</scope>
</reference>
<organism evidence="1 2">
    <name type="scientific">Stegodyphus mimosarum</name>
    <name type="common">African social velvet spider</name>
    <dbReference type="NCBI Taxonomy" id="407821"/>
    <lineage>
        <taxon>Eukaryota</taxon>
        <taxon>Metazoa</taxon>
        <taxon>Ecdysozoa</taxon>
        <taxon>Arthropoda</taxon>
        <taxon>Chelicerata</taxon>
        <taxon>Arachnida</taxon>
        <taxon>Araneae</taxon>
        <taxon>Araneomorphae</taxon>
        <taxon>Entelegynae</taxon>
        <taxon>Eresoidea</taxon>
        <taxon>Eresidae</taxon>
        <taxon>Stegodyphus</taxon>
    </lineage>
</organism>
<dbReference type="EMBL" id="KK118840">
    <property type="protein sequence ID" value="KFM73971.1"/>
    <property type="molecule type" value="Genomic_DNA"/>
</dbReference>
<gene>
    <name evidence="1" type="ORF">X975_04719</name>
</gene>
<keyword evidence="2" id="KW-1185">Reference proteome</keyword>
<feature type="non-terminal residue" evidence="1">
    <location>
        <position position="41"/>
    </location>
</feature>
<proteinExistence type="predicted"/>
<dbReference type="AlphaFoldDB" id="A0A087U9D2"/>
<name>A0A087U9D2_STEMI</name>
<protein>
    <submittedName>
        <fullName evidence="1">Uncharacterized protein</fullName>
    </submittedName>
</protein>
<evidence type="ECO:0000313" key="2">
    <source>
        <dbReference type="Proteomes" id="UP000054359"/>
    </source>
</evidence>
<sequence>MREFIATIRQLNLLIKTIAELQSFSLGMLISLSSITLFSHL</sequence>
<dbReference type="Proteomes" id="UP000054359">
    <property type="component" value="Unassembled WGS sequence"/>
</dbReference>
<evidence type="ECO:0000313" key="1">
    <source>
        <dbReference type="EMBL" id="KFM73971.1"/>
    </source>
</evidence>
<accession>A0A087U9D2</accession>